<dbReference type="EMBL" id="JAIZAY010000005">
    <property type="protein sequence ID" value="KAJ8042190.1"/>
    <property type="molecule type" value="Genomic_DNA"/>
</dbReference>
<organism evidence="4 5">
    <name type="scientific">Holothuria leucospilota</name>
    <name type="common">Black long sea cucumber</name>
    <name type="synonym">Mertensiothuria leucospilota</name>
    <dbReference type="NCBI Taxonomy" id="206669"/>
    <lineage>
        <taxon>Eukaryota</taxon>
        <taxon>Metazoa</taxon>
        <taxon>Echinodermata</taxon>
        <taxon>Eleutherozoa</taxon>
        <taxon>Echinozoa</taxon>
        <taxon>Holothuroidea</taxon>
        <taxon>Aspidochirotacea</taxon>
        <taxon>Aspidochirotida</taxon>
        <taxon>Holothuriidae</taxon>
        <taxon>Holothuria</taxon>
    </lineage>
</organism>
<dbReference type="Proteomes" id="UP001152320">
    <property type="component" value="Chromosome 5"/>
</dbReference>
<feature type="region of interest" description="Disordered" evidence="1">
    <location>
        <begin position="258"/>
        <end position="281"/>
    </location>
</feature>
<sequence>MELRLIMLFSLCIFVIIFGNSSGQTEIDGDDESVYPTTTAGNEKSTKTMSTTYRSWTTTTEAPVKMVTTESVTSTTRSTNSSSVTNSSVASTETKQVSTKKTTTDSTPTDNQIMATTLILSITTAAGFLLWILTLLILCCACCYKRCNLCKDKGSKRSIAPPGPPPTCPAPEPVLRVTPPTDENIYVNPTKKPDGRKQRNHQFLDPGRDPIYDVSPQHGFIKRMPDYEDDISEADTDGISDCGDVFIDDENRPEVNMSSELQNRSTTEVTSTTPDITQPSTVPIANGLPETSILSHTHNNPLFVKELMEKANRKTPEILEDAGLYSDVAIEENVM</sequence>
<feature type="region of interest" description="Disordered" evidence="1">
    <location>
        <begin position="67"/>
        <end position="107"/>
    </location>
</feature>
<reference evidence="4" key="1">
    <citation type="submission" date="2021-10" db="EMBL/GenBank/DDBJ databases">
        <title>Tropical sea cucumber genome reveals ecological adaptation and Cuvierian tubules defense mechanism.</title>
        <authorList>
            <person name="Chen T."/>
        </authorList>
    </citation>
    <scope>NUCLEOTIDE SEQUENCE</scope>
    <source>
        <strain evidence="4">Nanhai2018</strain>
        <tissue evidence="4">Muscle</tissue>
    </source>
</reference>
<keyword evidence="5" id="KW-1185">Reference proteome</keyword>
<feature type="chain" id="PRO_5040253077" evidence="3">
    <location>
        <begin position="24"/>
        <end position="335"/>
    </location>
</feature>
<protein>
    <submittedName>
        <fullName evidence="4">Uncharacterized protein</fullName>
    </submittedName>
</protein>
<accession>A0A9Q1CC30</accession>
<evidence type="ECO:0000313" key="4">
    <source>
        <dbReference type="EMBL" id="KAJ8042190.1"/>
    </source>
</evidence>
<evidence type="ECO:0000256" key="1">
    <source>
        <dbReference type="SAM" id="MobiDB-lite"/>
    </source>
</evidence>
<feature type="transmembrane region" description="Helical" evidence="2">
    <location>
        <begin position="118"/>
        <end position="144"/>
    </location>
</feature>
<evidence type="ECO:0000256" key="3">
    <source>
        <dbReference type="SAM" id="SignalP"/>
    </source>
</evidence>
<feature type="signal peptide" evidence="3">
    <location>
        <begin position="1"/>
        <end position="23"/>
    </location>
</feature>
<gene>
    <name evidence="4" type="ORF">HOLleu_13190</name>
</gene>
<keyword evidence="2" id="KW-0812">Transmembrane</keyword>
<name>A0A9Q1CC30_HOLLE</name>
<comment type="caution">
    <text evidence="4">The sequence shown here is derived from an EMBL/GenBank/DDBJ whole genome shotgun (WGS) entry which is preliminary data.</text>
</comment>
<proteinExistence type="predicted"/>
<evidence type="ECO:0000256" key="2">
    <source>
        <dbReference type="SAM" id="Phobius"/>
    </source>
</evidence>
<feature type="compositionally biased region" description="Pro residues" evidence="1">
    <location>
        <begin position="161"/>
        <end position="172"/>
    </location>
</feature>
<keyword evidence="2" id="KW-1133">Transmembrane helix</keyword>
<keyword evidence="2" id="KW-0472">Membrane</keyword>
<dbReference type="AlphaFoldDB" id="A0A9Q1CC30"/>
<evidence type="ECO:0000313" key="5">
    <source>
        <dbReference type="Proteomes" id="UP001152320"/>
    </source>
</evidence>
<feature type="region of interest" description="Disordered" evidence="1">
    <location>
        <begin position="155"/>
        <end position="209"/>
    </location>
</feature>
<keyword evidence="3" id="KW-0732">Signal</keyword>